<accession>A0A922LDZ1</accession>
<dbReference type="RefSeq" id="XP_051064709.1">
    <property type="nucleotide sequence ID" value="XM_051208351.1"/>
</dbReference>
<evidence type="ECO:0000256" key="1">
    <source>
        <dbReference type="SAM" id="MobiDB-lite"/>
    </source>
</evidence>
<protein>
    <submittedName>
        <fullName evidence="2">Uncharacterized protein</fullName>
    </submittedName>
</protein>
<reference evidence="2" key="1">
    <citation type="journal article" date="2012" name="Nat. Genet.">
        <title>Whole-genome sequence of Schistosoma haematobium.</title>
        <authorList>
            <person name="Young N.D."/>
            <person name="Jex A.R."/>
            <person name="Li B."/>
            <person name="Liu S."/>
            <person name="Yang L."/>
            <person name="Xiong Z."/>
            <person name="Li Y."/>
            <person name="Cantacessi C."/>
            <person name="Hall R.S."/>
            <person name="Xu X."/>
            <person name="Chen F."/>
            <person name="Wu X."/>
            <person name="Zerlotini A."/>
            <person name="Oliveira G."/>
            <person name="Hofmann A."/>
            <person name="Zhang G."/>
            <person name="Fang X."/>
            <person name="Kang Y."/>
            <person name="Campbell B.E."/>
            <person name="Loukas A."/>
            <person name="Ranganathan S."/>
            <person name="Rollinson D."/>
            <person name="Rinaldi G."/>
            <person name="Brindley P.J."/>
            <person name="Yang H."/>
            <person name="Wang J."/>
            <person name="Wang J."/>
            <person name="Gasser R.B."/>
        </authorList>
    </citation>
    <scope>NUCLEOTIDE SEQUENCE</scope>
</reference>
<evidence type="ECO:0000313" key="2">
    <source>
        <dbReference type="EMBL" id="KAH9580288.1"/>
    </source>
</evidence>
<organism evidence="2 3">
    <name type="scientific">Schistosoma haematobium</name>
    <name type="common">Blood fluke</name>
    <dbReference type="NCBI Taxonomy" id="6185"/>
    <lineage>
        <taxon>Eukaryota</taxon>
        <taxon>Metazoa</taxon>
        <taxon>Spiralia</taxon>
        <taxon>Lophotrochozoa</taxon>
        <taxon>Platyhelminthes</taxon>
        <taxon>Trematoda</taxon>
        <taxon>Digenea</taxon>
        <taxon>Strigeidida</taxon>
        <taxon>Schistosomatoidea</taxon>
        <taxon>Schistosomatidae</taxon>
        <taxon>Schistosoma</taxon>
    </lineage>
</organism>
<dbReference type="KEGG" id="shx:MS3_00000671"/>
<proteinExistence type="predicted"/>
<dbReference type="GeneID" id="75576464"/>
<reference evidence="2" key="4">
    <citation type="journal article" date="2022" name="PLoS Pathog.">
        <title>Chromosome-level genome of Schistosoma haematobium underpins genome-wide explorations of molecular variation.</title>
        <authorList>
            <person name="Stroehlein A.J."/>
            <person name="Korhonen P.K."/>
            <person name="Lee V.V."/>
            <person name="Ralph S.A."/>
            <person name="Mentink-Kane M."/>
            <person name="You H."/>
            <person name="McManus D.P."/>
            <person name="Tchuente L.T."/>
            <person name="Stothard J.R."/>
            <person name="Kaur P."/>
            <person name="Dudchenko O."/>
            <person name="Aiden E.L."/>
            <person name="Yang B."/>
            <person name="Yang H."/>
            <person name="Emery A.M."/>
            <person name="Webster B.L."/>
            <person name="Brindley P.J."/>
            <person name="Rollinson D."/>
            <person name="Chang B.C.H."/>
            <person name="Gasser R.B."/>
            <person name="Young N.D."/>
        </authorList>
    </citation>
    <scope>NUCLEOTIDE SEQUENCE</scope>
</reference>
<comment type="caution">
    <text evidence="2">The sequence shown here is derived from an EMBL/GenBank/DDBJ whole genome shotgun (WGS) entry which is preliminary data.</text>
</comment>
<name>A0A922LDZ1_SCHHA</name>
<evidence type="ECO:0000313" key="3">
    <source>
        <dbReference type="Proteomes" id="UP000471633"/>
    </source>
</evidence>
<gene>
    <name evidence="2" type="ORF">MS3_00000671</name>
</gene>
<dbReference type="EMBL" id="AMPZ03000007">
    <property type="protein sequence ID" value="KAH9580288.1"/>
    <property type="molecule type" value="Genomic_DNA"/>
</dbReference>
<feature type="compositionally biased region" description="Basic and acidic residues" evidence="1">
    <location>
        <begin position="54"/>
        <end position="75"/>
    </location>
</feature>
<dbReference type="AlphaFoldDB" id="A0A922LDZ1"/>
<feature type="region of interest" description="Disordered" evidence="1">
    <location>
        <begin position="41"/>
        <end position="80"/>
    </location>
</feature>
<reference evidence="2" key="2">
    <citation type="journal article" date="2019" name="Gigascience">
        <title>High-quality Schistosoma haematobium genome achieved by single-molecule and long-range sequencing.</title>
        <authorList>
            <person name="Stroehlein A.J."/>
            <person name="Korhonen P.K."/>
            <person name="Chong T.M."/>
            <person name="Lim Y.L."/>
            <person name="Chan K.G."/>
            <person name="Webster B."/>
            <person name="Rollinson D."/>
            <person name="Brindley P.J."/>
            <person name="Gasser R.B."/>
            <person name="Young N.D."/>
        </authorList>
    </citation>
    <scope>NUCLEOTIDE SEQUENCE</scope>
</reference>
<reference evidence="2" key="3">
    <citation type="submission" date="2021-06" db="EMBL/GenBank/DDBJ databases">
        <title>Chromosome-level genome assembly for S. haematobium.</title>
        <authorList>
            <person name="Stroehlein A.J."/>
        </authorList>
    </citation>
    <scope>NUCLEOTIDE SEQUENCE</scope>
</reference>
<dbReference type="Proteomes" id="UP000471633">
    <property type="component" value="Unassembled WGS sequence"/>
</dbReference>
<keyword evidence="3" id="KW-1185">Reference proteome</keyword>
<sequence>MNIPLDNESDQMRLTCACRVINECCVIVKLSSVNVQRERQCVSDSLSGGNTDGGRTDRKTVRRIDCQTDRERQTDRPSSNRQYCVTTDVVVNGEGDCERW</sequence>
<dbReference type="CTD" id="75576464"/>